<gene>
    <name evidence="1" type="ORF">SAMN05421659_10777</name>
</gene>
<proteinExistence type="predicted"/>
<dbReference type="InterPro" id="IPR036390">
    <property type="entry name" value="WH_DNA-bd_sf"/>
</dbReference>
<dbReference type="Gene3D" id="1.10.10.10">
    <property type="entry name" value="Winged helix-like DNA-binding domain superfamily/Winged helix DNA-binding domain"/>
    <property type="match status" value="1"/>
</dbReference>
<dbReference type="STRING" id="99656.SAMN05421659_10777"/>
<name>A0A1I0Q7X9_9FIRM</name>
<dbReference type="GO" id="GO:0003700">
    <property type="term" value="F:DNA-binding transcription factor activity"/>
    <property type="evidence" value="ECO:0007669"/>
    <property type="project" value="InterPro"/>
</dbReference>
<protein>
    <submittedName>
        <fullName evidence="1">Fur family transcriptional regulator, ferric uptake regulator</fullName>
    </submittedName>
</protein>
<dbReference type="RefSeq" id="WP_242941010.1">
    <property type="nucleotide sequence ID" value="NZ_FOJI01000007.1"/>
</dbReference>
<dbReference type="AlphaFoldDB" id="A0A1I0Q7X9"/>
<sequence length="143" mass="16336">MTDNEMNQKRRVILEKLKEKGCRITKQRIMIIDIILENECSCCKEIYHKASKLDACIGIATVYRLVNSLEELGVINRKNMYKVAYARNCCMKDICTIVLDDDTTFDLSAQKWNSVIKAGLTTYGYLKGQNIVSVIVKEIECEG</sequence>
<keyword evidence="2" id="KW-1185">Reference proteome</keyword>
<dbReference type="Pfam" id="PF01475">
    <property type="entry name" value="FUR"/>
    <property type="match status" value="1"/>
</dbReference>
<evidence type="ECO:0000313" key="2">
    <source>
        <dbReference type="Proteomes" id="UP000199701"/>
    </source>
</evidence>
<evidence type="ECO:0000313" key="1">
    <source>
        <dbReference type="EMBL" id="SEW23101.1"/>
    </source>
</evidence>
<accession>A0A1I0Q7X9</accession>
<organism evidence="1 2">
    <name type="scientific">[Clostridium] fimetarium</name>
    <dbReference type="NCBI Taxonomy" id="99656"/>
    <lineage>
        <taxon>Bacteria</taxon>
        <taxon>Bacillati</taxon>
        <taxon>Bacillota</taxon>
        <taxon>Clostridia</taxon>
        <taxon>Lachnospirales</taxon>
        <taxon>Lachnospiraceae</taxon>
    </lineage>
</organism>
<dbReference type="SUPFAM" id="SSF46785">
    <property type="entry name" value="Winged helix' DNA-binding domain"/>
    <property type="match status" value="1"/>
</dbReference>
<dbReference type="InterPro" id="IPR002481">
    <property type="entry name" value="FUR"/>
</dbReference>
<dbReference type="InterPro" id="IPR036388">
    <property type="entry name" value="WH-like_DNA-bd_sf"/>
</dbReference>
<reference evidence="1 2" key="1">
    <citation type="submission" date="2016-10" db="EMBL/GenBank/DDBJ databases">
        <authorList>
            <person name="de Groot N.N."/>
        </authorList>
    </citation>
    <scope>NUCLEOTIDE SEQUENCE [LARGE SCALE GENOMIC DNA]</scope>
    <source>
        <strain evidence="1 2">DSM 9179</strain>
    </source>
</reference>
<dbReference type="Proteomes" id="UP000199701">
    <property type="component" value="Unassembled WGS sequence"/>
</dbReference>
<dbReference type="EMBL" id="FOJI01000007">
    <property type="protein sequence ID" value="SEW23101.1"/>
    <property type="molecule type" value="Genomic_DNA"/>
</dbReference>